<dbReference type="AlphaFoldDB" id="A0A8X6HQR3"/>
<proteinExistence type="predicted"/>
<dbReference type="InterPro" id="IPR052958">
    <property type="entry name" value="IFN-induced_PKR_regulator"/>
</dbReference>
<keyword evidence="3" id="KW-1185">Reference proteome</keyword>
<accession>A0A8X6HQR3</accession>
<organism evidence="2 3">
    <name type="scientific">Trichonephila clavata</name>
    <name type="common">Joro spider</name>
    <name type="synonym">Nephila clavata</name>
    <dbReference type="NCBI Taxonomy" id="2740835"/>
    <lineage>
        <taxon>Eukaryota</taxon>
        <taxon>Metazoa</taxon>
        <taxon>Ecdysozoa</taxon>
        <taxon>Arthropoda</taxon>
        <taxon>Chelicerata</taxon>
        <taxon>Arachnida</taxon>
        <taxon>Araneae</taxon>
        <taxon>Araneomorphae</taxon>
        <taxon>Entelegynae</taxon>
        <taxon>Araneoidea</taxon>
        <taxon>Nephilidae</taxon>
        <taxon>Trichonephila</taxon>
    </lineage>
</organism>
<gene>
    <name evidence="2" type="ORF">TNCT_664791</name>
</gene>
<dbReference type="Pfam" id="PF05699">
    <property type="entry name" value="Dimer_Tnp_hAT"/>
    <property type="match status" value="1"/>
</dbReference>
<dbReference type="Proteomes" id="UP000887116">
    <property type="component" value="Unassembled WGS sequence"/>
</dbReference>
<sequence length="186" mass="20788">MVAKISSIDPSTEILKLLEYCDGTFFRAMNLLLKVMTTLPVTTASVERLFSTMKRIKTLPLSMMGHDRLSVIAMMSIHWDTVVDPEEVIDRLTKKKSKRAKVKLCEPCNLHMYIPMTGVRASGTPASIQPIESDSSLALKPHSHQGSQREALSVQPIRVIISGSGRSCDRDCFNLKKIQLQAFERA</sequence>
<dbReference type="EMBL" id="BMAO01002247">
    <property type="protein sequence ID" value="GFQ79352.1"/>
    <property type="molecule type" value="Genomic_DNA"/>
</dbReference>
<reference evidence="2" key="1">
    <citation type="submission" date="2020-07" db="EMBL/GenBank/DDBJ databases">
        <title>Multicomponent nature underlies the extraordinary mechanical properties of spider dragline silk.</title>
        <authorList>
            <person name="Kono N."/>
            <person name="Nakamura H."/>
            <person name="Mori M."/>
            <person name="Yoshida Y."/>
            <person name="Ohtoshi R."/>
            <person name="Malay A.D."/>
            <person name="Moran D.A.P."/>
            <person name="Tomita M."/>
            <person name="Numata K."/>
            <person name="Arakawa K."/>
        </authorList>
    </citation>
    <scope>NUCLEOTIDE SEQUENCE</scope>
</reference>
<dbReference type="OrthoDB" id="6437181at2759"/>
<evidence type="ECO:0000259" key="1">
    <source>
        <dbReference type="Pfam" id="PF05699"/>
    </source>
</evidence>
<evidence type="ECO:0000313" key="3">
    <source>
        <dbReference type="Proteomes" id="UP000887116"/>
    </source>
</evidence>
<dbReference type="PANTHER" id="PTHR46289">
    <property type="entry name" value="52 KDA REPRESSOR OF THE INHIBITOR OF THE PROTEIN KINASE-LIKE PROTEIN-RELATED"/>
    <property type="match status" value="1"/>
</dbReference>
<evidence type="ECO:0000313" key="2">
    <source>
        <dbReference type="EMBL" id="GFQ79352.1"/>
    </source>
</evidence>
<dbReference type="InterPro" id="IPR008906">
    <property type="entry name" value="HATC_C_dom"/>
</dbReference>
<name>A0A8X6HQR3_TRICU</name>
<dbReference type="PANTHER" id="PTHR46289:SF14">
    <property type="entry name" value="DUF4371 DOMAIN-CONTAINING PROTEIN"/>
    <property type="match status" value="1"/>
</dbReference>
<feature type="domain" description="HAT C-terminal dimerisation" evidence="1">
    <location>
        <begin position="13"/>
        <end position="78"/>
    </location>
</feature>
<comment type="caution">
    <text evidence="2">The sequence shown here is derived from an EMBL/GenBank/DDBJ whole genome shotgun (WGS) entry which is preliminary data.</text>
</comment>
<protein>
    <recommendedName>
        <fullName evidence="1">HAT C-terminal dimerisation domain-containing protein</fullName>
    </recommendedName>
</protein>
<dbReference type="GO" id="GO:0046983">
    <property type="term" value="F:protein dimerization activity"/>
    <property type="evidence" value="ECO:0007669"/>
    <property type="project" value="InterPro"/>
</dbReference>